<name>A0A3M9NQT4_9BACT</name>
<protein>
    <submittedName>
        <fullName evidence="1">Uncharacterized protein</fullName>
    </submittedName>
</protein>
<keyword evidence="2" id="KW-1185">Reference proteome</keyword>
<reference evidence="1 2" key="1">
    <citation type="submission" date="2018-11" db="EMBL/GenBank/DDBJ databases">
        <title>Draft genome sequence of Ferruginibacter sp. BO-59.</title>
        <authorList>
            <person name="Im W.T."/>
        </authorList>
    </citation>
    <scope>NUCLEOTIDE SEQUENCE [LARGE SCALE GENOMIC DNA]</scope>
    <source>
        <strain evidence="1 2">BO-59</strain>
    </source>
</reference>
<dbReference type="AlphaFoldDB" id="A0A3M9NQT4"/>
<dbReference type="InterPro" id="IPR045392">
    <property type="entry name" value="DUF6519"/>
</dbReference>
<evidence type="ECO:0000313" key="2">
    <source>
        <dbReference type="Proteomes" id="UP000267223"/>
    </source>
</evidence>
<accession>A0A3M9NQT4</accession>
<dbReference type="OrthoDB" id="134981at2"/>
<dbReference type="EMBL" id="RJJR01000001">
    <property type="protein sequence ID" value="RNI39845.1"/>
    <property type="molecule type" value="Genomic_DNA"/>
</dbReference>
<organism evidence="1 2">
    <name type="scientific">Hanamia caeni</name>
    <dbReference type="NCBI Taxonomy" id="2294116"/>
    <lineage>
        <taxon>Bacteria</taxon>
        <taxon>Pseudomonadati</taxon>
        <taxon>Bacteroidota</taxon>
        <taxon>Chitinophagia</taxon>
        <taxon>Chitinophagales</taxon>
        <taxon>Chitinophagaceae</taxon>
        <taxon>Hanamia</taxon>
    </lineage>
</organism>
<sequence>MKGDFSKFKSPQQIAREHFLNVFQQQGRVSLDQDWNEQSEINRYRNETSLTDVIGKSGAPVDNAGFKIEAAPTTSPPSSPVDDGVTISKGRFYVNGILCENNEESLLFQNQKDFPSASLPTTEGNYLFYLDVWLRHVTAVEENSLREVALGGPDTTTRTKVIWQVKAAQLTAPASPPDCSSANLPDEANLNSGTLSARSQLTQDPANPCGITASGGYRRLQNQLYRVEIHKGGDLSKATFKWSRDNGSVITKFLDYDLITPGELKVSSMGKDELLSFHSGDWIEIVDDTTELLNTTGILAQISKPPKNNIITIDTASIIFPESSISTISFDPGKNPRIRKWDSQGELPTLINANNGWVELEDGVEVSFAGQFFNAGDYWLIPARTAIADVEWEKDNNNNPLQLPPFGIEHHYAKLAIANFSTTTGWSITSDCRNLFPHLTELISLYYVGGDGQEAMPGKALPDTLKVGVANGGRIVSGATVKFEIVAGGGTLNPANGIVNTGPDGIAACGWTLGTDSSNLLLQVRARLQADGDVVQPDHLYVTFNASFNIAGNVAYDGGDCNNWAGDKPSNVADALTALCKRTSGGSDTRRCCFTVGDGGDFKTVMDALNKLREQPQLCICLLPGFHDVTDIDFVAKEMNLLKITGCDASIRMREKRLSLLAKKIVLHGINVIADPDNPNARIFLSSTEVSVDQCNFTSLDNELYLKECFIQIIPIIENDTKTCNVQWNENKINVGNKAEGIAIGISQGINGWITRNTIRGAMVLGYKDGDNNVGWNNDFSLQISAMLRNNEINPTGQMNIQGNVLSNIMTNSATTINNKTTYNSLIISENLFGKVISHSPDGIGNNFLAALINFINNQFVFKEVRNIVPVVGLRGIVVGNIAVNDNTQIRLFLNANIGKPDPALNLAPVS</sequence>
<gene>
    <name evidence="1" type="ORF">EFY79_00650</name>
</gene>
<dbReference type="RefSeq" id="WP_123118736.1">
    <property type="nucleotide sequence ID" value="NZ_RJJR01000001.1"/>
</dbReference>
<evidence type="ECO:0000313" key="1">
    <source>
        <dbReference type="EMBL" id="RNI39845.1"/>
    </source>
</evidence>
<comment type="caution">
    <text evidence="1">The sequence shown here is derived from an EMBL/GenBank/DDBJ whole genome shotgun (WGS) entry which is preliminary data.</text>
</comment>
<dbReference type="Proteomes" id="UP000267223">
    <property type="component" value="Unassembled WGS sequence"/>
</dbReference>
<proteinExistence type="predicted"/>
<dbReference type="Pfam" id="PF20129">
    <property type="entry name" value="DUF6519"/>
    <property type="match status" value="2"/>
</dbReference>